<dbReference type="Pfam" id="PF00348">
    <property type="entry name" value="polyprenyl_synt"/>
    <property type="match status" value="1"/>
</dbReference>
<dbReference type="Proteomes" id="UP000837857">
    <property type="component" value="Chromosome 14"/>
</dbReference>
<keyword evidence="4" id="KW-0460">Magnesium</keyword>
<dbReference type="PANTHER" id="PTHR11525:SF0">
    <property type="entry name" value="FARNESYL PYROPHOSPHATE SYNTHASE"/>
    <property type="match status" value="1"/>
</dbReference>
<evidence type="ECO:0000256" key="5">
    <source>
        <dbReference type="ARBA" id="ARBA00033740"/>
    </source>
</evidence>
<dbReference type="SUPFAM" id="SSF48576">
    <property type="entry name" value="Terpenoid synthases"/>
    <property type="match status" value="1"/>
</dbReference>
<dbReference type="InterPro" id="IPR000092">
    <property type="entry name" value="Polyprenyl_synt"/>
</dbReference>
<comment type="pathway">
    <text evidence="5">Pheromone biosynthesis.</text>
</comment>
<protein>
    <recommendedName>
        <fullName evidence="9">Farnesyl diphosphate synthase</fullName>
    </recommendedName>
</protein>
<sequence length="390" mass="45544">MIARKYLQKLSKDCIRWASTVTKPPSTLAPQFCAEFNDYFPKILDKALNESKYIDHPLLKDKIRKMNEHFMLSKFPIQAEFFFFSYELLENPENITSDKLRQAYLVACASELVQIYFLFHDDLYDNSETRAGKPCWHLTPDASRYTLNDTVMLRGFINELLHSYLEPSLYREFIDVFNEMFLGLAMGQYLDLLVPATKDYNSYTMETYEKITYLKASVYSMNSPMLLALVMANKGSEESLQLVRKMCNNLGVLFQIHNDLTEYMDVDQTMTLKSNTDIINGKCAWTAVAALKHFNAEQRKIFDECYKSSDPEKIKRVLRLYDEVNLRDLYRKEEKARYDVFLEKVSKLPADSVPSPDFFMGILRAPTSIKKDSLRQTVAKDFRNYMPKVE</sequence>
<evidence type="ECO:0000313" key="7">
    <source>
        <dbReference type="EMBL" id="CAH2042180.1"/>
    </source>
</evidence>
<dbReference type="InterPro" id="IPR039702">
    <property type="entry name" value="FPS1-like"/>
</dbReference>
<reference evidence="7" key="1">
    <citation type="submission" date="2022-03" db="EMBL/GenBank/DDBJ databases">
        <authorList>
            <person name="Martin H S."/>
        </authorList>
    </citation>
    <scope>NUCLEOTIDE SEQUENCE</scope>
</reference>
<dbReference type="PANTHER" id="PTHR11525">
    <property type="entry name" value="FARNESYL-PYROPHOSPHATE SYNTHETASE"/>
    <property type="match status" value="1"/>
</dbReference>
<dbReference type="Gene3D" id="1.10.600.10">
    <property type="entry name" value="Farnesyl Diphosphate Synthase"/>
    <property type="match status" value="1"/>
</dbReference>
<evidence type="ECO:0000256" key="1">
    <source>
        <dbReference type="ARBA" id="ARBA00001946"/>
    </source>
</evidence>
<evidence type="ECO:0000256" key="4">
    <source>
        <dbReference type="ARBA" id="ARBA00022842"/>
    </source>
</evidence>
<feature type="non-terminal residue" evidence="7">
    <location>
        <position position="390"/>
    </location>
</feature>
<evidence type="ECO:0000313" key="8">
    <source>
        <dbReference type="Proteomes" id="UP000837857"/>
    </source>
</evidence>
<organism evidence="7 8">
    <name type="scientific">Iphiclides podalirius</name>
    <name type="common">scarce swallowtail</name>
    <dbReference type="NCBI Taxonomy" id="110791"/>
    <lineage>
        <taxon>Eukaryota</taxon>
        <taxon>Metazoa</taxon>
        <taxon>Ecdysozoa</taxon>
        <taxon>Arthropoda</taxon>
        <taxon>Hexapoda</taxon>
        <taxon>Insecta</taxon>
        <taxon>Pterygota</taxon>
        <taxon>Neoptera</taxon>
        <taxon>Endopterygota</taxon>
        <taxon>Lepidoptera</taxon>
        <taxon>Glossata</taxon>
        <taxon>Ditrysia</taxon>
        <taxon>Papilionoidea</taxon>
        <taxon>Papilionidae</taxon>
        <taxon>Papilioninae</taxon>
        <taxon>Iphiclides</taxon>
    </lineage>
</organism>
<name>A0ABN8HVU6_9NEOP</name>
<evidence type="ECO:0000256" key="6">
    <source>
        <dbReference type="RuleBase" id="RU004466"/>
    </source>
</evidence>
<evidence type="ECO:0000256" key="2">
    <source>
        <dbReference type="ARBA" id="ARBA00022679"/>
    </source>
</evidence>
<dbReference type="EMBL" id="OW152826">
    <property type="protein sequence ID" value="CAH2042180.1"/>
    <property type="molecule type" value="Genomic_DNA"/>
</dbReference>
<dbReference type="InterPro" id="IPR008949">
    <property type="entry name" value="Isoprenoid_synthase_dom_sf"/>
</dbReference>
<keyword evidence="3" id="KW-0479">Metal-binding</keyword>
<keyword evidence="8" id="KW-1185">Reference proteome</keyword>
<comment type="cofactor">
    <cofactor evidence="1">
        <name>Mg(2+)</name>
        <dbReference type="ChEBI" id="CHEBI:18420"/>
    </cofactor>
</comment>
<gene>
    <name evidence="7" type="ORF">IPOD504_LOCUS3637</name>
</gene>
<evidence type="ECO:0008006" key="9">
    <source>
        <dbReference type="Google" id="ProtNLM"/>
    </source>
</evidence>
<keyword evidence="2 6" id="KW-0808">Transferase</keyword>
<evidence type="ECO:0000256" key="3">
    <source>
        <dbReference type="ARBA" id="ARBA00022723"/>
    </source>
</evidence>
<proteinExistence type="inferred from homology"/>
<accession>A0ABN8HVU6</accession>
<comment type="similarity">
    <text evidence="6">Belongs to the FPP/GGPP synthase family.</text>
</comment>
<dbReference type="SFLD" id="SFLDS00005">
    <property type="entry name" value="Isoprenoid_Synthase_Type_I"/>
    <property type="match status" value="1"/>
</dbReference>